<evidence type="ECO:0000259" key="3">
    <source>
        <dbReference type="Pfam" id="PF00931"/>
    </source>
</evidence>
<reference evidence="4" key="1">
    <citation type="submission" date="2024-03" db="EMBL/GenBank/DDBJ databases">
        <authorList>
            <consortium name="ELIXIR-Norway"/>
            <consortium name="Elixir Norway"/>
        </authorList>
    </citation>
    <scope>NUCLEOTIDE SEQUENCE</scope>
</reference>
<evidence type="ECO:0000313" key="4">
    <source>
        <dbReference type="EMBL" id="CAK9883290.1"/>
    </source>
</evidence>
<dbReference type="Gene3D" id="1.10.10.10">
    <property type="entry name" value="Winged helix-like DNA-binding domain superfamily/Winged helix DNA-binding domain"/>
    <property type="match status" value="1"/>
</dbReference>
<sequence>MGGVGKTLLLREVYWSRKVRAHFQGATFIWLTVRQTSDVLSLYRSITDEMGSKPHEHSNMVDYKQKLERELSRKRVFLVLDDVWKDEDFDALDLCKGEGSVTLLTTRIESILQRPCISQEHMGTLSPEDSWSLFCVHAFGTSSSVPHRLEASAKSMAKQCGGLPLALKVIGAAMFGKTSDEREWKPLLKKLNESRLQERTMKKELYERLKLGYDVLKEEDPRLEDCFTYFAAFPEDHEVEFEVLLWCWIGEGLVPGHVGDDPEIDAYDLLMKLRRRSLIESIANLDDELDREWKDGDSWKWVKSSWMKGDLILKFEKSCHETLAEDLDEQSDGELDEESDEELHGESDEDLHEG</sequence>
<dbReference type="Gene3D" id="1.10.8.430">
    <property type="entry name" value="Helical domain of apoptotic protease-activating factors"/>
    <property type="match status" value="1"/>
</dbReference>
<name>A0ABP1C4L0_9BRYO</name>
<keyword evidence="1" id="KW-0677">Repeat</keyword>
<keyword evidence="5" id="KW-1185">Reference proteome</keyword>
<dbReference type="InterPro" id="IPR044974">
    <property type="entry name" value="Disease_R_plants"/>
</dbReference>
<evidence type="ECO:0000256" key="2">
    <source>
        <dbReference type="SAM" id="MobiDB-lite"/>
    </source>
</evidence>
<protein>
    <recommendedName>
        <fullName evidence="3">NB-ARC domain-containing protein</fullName>
    </recommendedName>
</protein>
<dbReference type="EMBL" id="OZ023710">
    <property type="protein sequence ID" value="CAK9883290.1"/>
    <property type="molecule type" value="Genomic_DNA"/>
</dbReference>
<proteinExistence type="predicted"/>
<accession>A0ABP1C4L0</accession>
<dbReference type="PANTHER" id="PTHR23155:SF1205">
    <property type="entry name" value="DISEASE RESISTANCE PROTEIN RPM1"/>
    <property type="match status" value="1"/>
</dbReference>
<dbReference type="InterPro" id="IPR036388">
    <property type="entry name" value="WH-like_DNA-bd_sf"/>
</dbReference>
<organism evidence="4 5">
    <name type="scientific">Sphagnum jensenii</name>
    <dbReference type="NCBI Taxonomy" id="128206"/>
    <lineage>
        <taxon>Eukaryota</taxon>
        <taxon>Viridiplantae</taxon>
        <taxon>Streptophyta</taxon>
        <taxon>Embryophyta</taxon>
        <taxon>Bryophyta</taxon>
        <taxon>Sphagnophytina</taxon>
        <taxon>Sphagnopsida</taxon>
        <taxon>Sphagnales</taxon>
        <taxon>Sphagnaceae</taxon>
        <taxon>Sphagnum</taxon>
    </lineage>
</organism>
<dbReference type="InterPro" id="IPR027417">
    <property type="entry name" value="P-loop_NTPase"/>
</dbReference>
<dbReference type="InterPro" id="IPR042197">
    <property type="entry name" value="Apaf_helical"/>
</dbReference>
<dbReference type="PRINTS" id="PR00364">
    <property type="entry name" value="DISEASERSIST"/>
</dbReference>
<feature type="region of interest" description="Disordered" evidence="2">
    <location>
        <begin position="326"/>
        <end position="354"/>
    </location>
</feature>
<dbReference type="Proteomes" id="UP001497522">
    <property type="component" value="Chromosome 9"/>
</dbReference>
<dbReference type="InterPro" id="IPR002182">
    <property type="entry name" value="NB-ARC"/>
</dbReference>
<gene>
    <name evidence="4" type="ORF">CSSPJE1EN2_LOCUS24541</name>
</gene>
<evidence type="ECO:0000313" key="5">
    <source>
        <dbReference type="Proteomes" id="UP001497522"/>
    </source>
</evidence>
<dbReference type="Gene3D" id="3.40.50.300">
    <property type="entry name" value="P-loop containing nucleotide triphosphate hydrolases"/>
    <property type="match status" value="1"/>
</dbReference>
<dbReference type="Pfam" id="PF00931">
    <property type="entry name" value="NB-ARC"/>
    <property type="match status" value="1"/>
</dbReference>
<dbReference type="SUPFAM" id="SSF52540">
    <property type="entry name" value="P-loop containing nucleoside triphosphate hydrolases"/>
    <property type="match status" value="1"/>
</dbReference>
<dbReference type="PANTHER" id="PTHR23155">
    <property type="entry name" value="DISEASE RESISTANCE PROTEIN RP"/>
    <property type="match status" value="1"/>
</dbReference>
<feature type="non-terminal residue" evidence="4">
    <location>
        <position position="354"/>
    </location>
</feature>
<evidence type="ECO:0000256" key="1">
    <source>
        <dbReference type="ARBA" id="ARBA00022737"/>
    </source>
</evidence>
<feature type="domain" description="NB-ARC" evidence="3">
    <location>
        <begin position="1"/>
        <end position="141"/>
    </location>
</feature>